<dbReference type="EMBL" id="FQUQ01000007">
    <property type="protein sequence ID" value="SHG79430.1"/>
    <property type="molecule type" value="Genomic_DNA"/>
</dbReference>
<evidence type="ECO:0008006" key="3">
    <source>
        <dbReference type="Google" id="ProtNLM"/>
    </source>
</evidence>
<evidence type="ECO:0000313" key="2">
    <source>
        <dbReference type="Proteomes" id="UP000184287"/>
    </source>
</evidence>
<reference evidence="2" key="1">
    <citation type="submission" date="2016-11" db="EMBL/GenBank/DDBJ databases">
        <authorList>
            <person name="Varghese N."/>
            <person name="Submissions S."/>
        </authorList>
    </citation>
    <scope>NUCLEOTIDE SEQUENCE [LARGE SCALE GENOMIC DNA]</scope>
    <source>
        <strain evidence="2">DSM 16990</strain>
    </source>
</reference>
<name>A0A1M5MPU1_9SPHI</name>
<gene>
    <name evidence="1" type="ORF">SAMN04488522_107276</name>
</gene>
<dbReference type="OrthoDB" id="765333at2"/>
<proteinExistence type="predicted"/>
<accession>A0A1M5MPU1</accession>
<dbReference type="PROSITE" id="PS51257">
    <property type="entry name" value="PROKAR_LIPOPROTEIN"/>
    <property type="match status" value="1"/>
</dbReference>
<keyword evidence="2" id="KW-1185">Reference proteome</keyword>
<organism evidence="1 2">
    <name type="scientific">Pedobacter caeni</name>
    <dbReference type="NCBI Taxonomy" id="288992"/>
    <lineage>
        <taxon>Bacteria</taxon>
        <taxon>Pseudomonadati</taxon>
        <taxon>Bacteroidota</taxon>
        <taxon>Sphingobacteriia</taxon>
        <taxon>Sphingobacteriales</taxon>
        <taxon>Sphingobacteriaceae</taxon>
        <taxon>Pedobacter</taxon>
    </lineage>
</organism>
<dbReference type="RefSeq" id="WP_073237476.1">
    <property type="nucleotide sequence ID" value="NZ_FQUQ01000007.1"/>
</dbReference>
<protein>
    <recommendedName>
        <fullName evidence="3">DUF1735 domain-containing protein</fullName>
    </recommendedName>
</protein>
<sequence>MKKITYILLALTMVIASCKKDPRQPEVLTAPATLIFNDNIDLVSGSYPSKAPQTNPPTIPAPDKGTGAVKIKVTSSDNVKQLKFTTRLSGIDYPQGTVTVPAGGVYSFERLVKDLRGTTDAPLPAGTSSSVGVTLIVEGILADGTSVRRFFTITVTN</sequence>
<dbReference type="STRING" id="288992.SAMN04488522_107276"/>
<dbReference type="Proteomes" id="UP000184287">
    <property type="component" value="Unassembled WGS sequence"/>
</dbReference>
<evidence type="ECO:0000313" key="1">
    <source>
        <dbReference type="EMBL" id="SHG79430.1"/>
    </source>
</evidence>
<dbReference type="AlphaFoldDB" id="A0A1M5MPU1"/>